<sequence>MLKKIVITAALLGCAASVLAAANRPSGYVTICKIGQTCSVSGTTNVAFGASGQFVYKNLSGTFSCSVATFGSDPIPSKSVKECSIPQSGSGGTTSSSSSSSSSSSGGGSSGSITGASCSNGSTTNVSSTILVTSGTYDGGCRVFNATSALGDGSQSESQKPVFRVENGATLRNVVLGNNAADGIHFYNGGTIDNIRWSNVGEDAFTIKSSGTVNARNITGYAGEDKFIQVNAASTLNVSNCVVDNMGKFLRQNGGTTFKIVVNVDRCQISNMKEGIFRTDSSTSTARITNSRLRNAGSICIGKWASCTSSGITNY</sequence>
<evidence type="ECO:0000256" key="10">
    <source>
        <dbReference type="RuleBase" id="RU367009"/>
    </source>
</evidence>
<comment type="cofactor">
    <cofactor evidence="2 10">
        <name>Ca(2+)</name>
        <dbReference type="ChEBI" id="CHEBI:29108"/>
    </cofactor>
</comment>
<dbReference type="InterPro" id="IPR012334">
    <property type="entry name" value="Pectin_lyas_fold"/>
</dbReference>
<gene>
    <name evidence="12" type="primary">pel3C</name>
    <name evidence="12" type="ordered locus">CJA_2914</name>
</gene>
<dbReference type="eggNOG" id="COG4733">
    <property type="taxonomic scope" value="Bacteria"/>
</dbReference>
<feature type="compositionally biased region" description="Low complexity" evidence="11">
    <location>
        <begin position="93"/>
        <end position="104"/>
    </location>
</feature>
<evidence type="ECO:0000256" key="3">
    <source>
        <dbReference type="ARBA" id="ARBA00004613"/>
    </source>
</evidence>
<evidence type="ECO:0000256" key="2">
    <source>
        <dbReference type="ARBA" id="ARBA00001913"/>
    </source>
</evidence>
<keyword evidence="6 10" id="KW-0964">Secreted</keyword>
<evidence type="ECO:0000256" key="7">
    <source>
        <dbReference type="ARBA" id="ARBA00022729"/>
    </source>
</evidence>
<evidence type="ECO:0000256" key="1">
    <source>
        <dbReference type="ARBA" id="ARBA00000695"/>
    </source>
</evidence>
<proteinExistence type="inferred from homology"/>
<comment type="similarity">
    <text evidence="4 10">Belongs to the polysaccharide lyase 3 family.</text>
</comment>
<feature type="chain" id="PRO_5025099177" description="Pectate lyase" evidence="10">
    <location>
        <begin position="21"/>
        <end position="315"/>
    </location>
</feature>
<evidence type="ECO:0000256" key="5">
    <source>
        <dbReference type="ARBA" id="ARBA00012272"/>
    </source>
</evidence>
<dbReference type="KEGG" id="cja:CJA_2914"/>
<comment type="catalytic activity">
    <reaction evidence="1 10">
        <text>Eliminative cleavage of (1-&gt;4)-alpha-D-galacturonan to give oligosaccharides with 4-deoxy-alpha-D-galact-4-enuronosyl groups at their non-reducing ends.</text>
        <dbReference type="EC" id="4.2.2.2"/>
    </reaction>
</comment>
<organism evidence="12 13">
    <name type="scientific">Cellvibrio japonicus (strain Ueda107)</name>
    <name type="common">Pseudomonas fluorescens subsp. cellulosa</name>
    <dbReference type="NCBI Taxonomy" id="498211"/>
    <lineage>
        <taxon>Bacteria</taxon>
        <taxon>Pseudomonadati</taxon>
        <taxon>Pseudomonadota</taxon>
        <taxon>Gammaproteobacteria</taxon>
        <taxon>Cellvibrionales</taxon>
        <taxon>Cellvibrionaceae</taxon>
        <taxon>Cellvibrio</taxon>
    </lineage>
</organism>
<dbReference type="InterPro" id="IPR011050">
    <property type="entry name" value="Pectin_lyase_fold/virulence"/>
</dbReference>
<dbReference type="GO" id="GO:0030570">
    <property type="term" value="F:pectate lyase activity"/>
    <property type="evidence" value="ECO:0007669"/>
    <property type="project" value="UniProtKB-UniRule"/>
</dbReference>
<evidence type="ECO:0000256" key="8">
    <source>
        <dbReference type="ARBA" id="ARBA00022837"/>
    </source>
</evidence>
<dbReference type="OrthoDB" id="4298856at2"/>
<dbReference type="Gene3D" id="2.160.20.10">
    <property type="entry name" value="Single-stranded right-handed beta-helix, Pectin lyase-like"/>
    <property type="match status" value="1"/>
</dbReference>
<keyword evidence="7 10" id="KW-0732">Signal</keyword>
<evidence type="ECO:0000256" key="11">
    <source>
        <dbReference type="SAM" id="MobiDB-lite"/>
    </source>
</evidence>
<comment type="function">
    <text evidence="10">Catalyzes the depolymerization of both polygalacturonate and pectins of methyl esterification degree from 22 to 89%, with an endo mode of action. In contrast to the majority of pectate lyases, displays high activity on highly methylated pectins.</text>
</comment>
<dbReference type="SUPFAM" id="SSF51126">
    <property type="entry name" value="Pectin lyase-like"/>
    <property type="match status" value="1"/>
</dbReference>
<name>B3PCK5_CELJU</name>
<evidence type="ECO:0000256" key="9">
    <source>
        <dbReference type="ARBA" id="ARBA00023239"/>
    </source>
</evidence>
<dbReference type="HOGENOM" id="CLU_061345_0_0_6"/>
<evidence type="ECO:0000256" key="4">
    <source>
        <dbReference type="ARBA" id="ARBA00006463"/>
    </source>
</evidence>
<dbReference type="Pfam" id="PF03211">
    <property type="entry name" value="Pectate_lyase"/>
    <property type="match status" value="1"/>
</dbReference>
<feature type="signal peptide" evidence="10">
    <location>
        <begin position="1"/>
        <end position="20"/>
    </location>
</feature>
<dbReference type="AlphaFoldDB" id="B3PCK5"/>
<reference evidence="12 13" key="1">
    <citation type="journal article" date="2008" name="J. Bacteriol.">
        <title>Insights into plant cell wall degradation from the genome sequence of the soil bacterium Cellvibrio japonicus.</title>
        <authorList>
            <person name="Deboy R.T."/>
            <person name="Mongodin E.F."/>
            <person name="Fouts D.E."/>
            <person name="Tailford L.E."/>
            <person name="Khouri H."/>
            <person name="Emerson J.B."/>
            <person name="Mohamoud Y."/>
            <person name="Watkins K."/>
            <person name="Henrissat B."/>
            <person name="Gilbert H.J."/>
            <person name="Nelson K.E."/>
        </authorList>
    </citation>
    <scope>NUCLEOTIDE SEQUENCE [LARGE SCALE GENOMIC DNA]</scope>
    <source>
        <strain evidence="12 13">Ueda107</strain>
    </source>
</reference>
<evidence type="ECO:0000313" key="12">
    <source>
        <dbReference type="EMBL" id="ACE85947.1"/>
    </source>
</evidence>
<dbReference type="PANTHER" id="PTHR33407">
    <property type="entry name" value="PECTATE LYASE F-RELATED"/>
    <property type="match status" value="1"/>
</dbReference>
<keyword evidence="9 10" id="KW-0456">Lyase</keyword>
<dbReference type="eggNOG" id="COG5297">
    <property type="taxonomic scope" value="Bacteria"/>
</dbReference>
<dbReference type="EC" id="4.2.2.2" evidence="5 10"/>
<evidence type="ECO:0000256" key="6">
    <source>
        <dbReference type="ARBA" id="ARBA00022525"/>
    </source>
</evidence>
<dbReference type="GO" id="GO:0005576">
    <property type="term" value="C:extracellular region"/>
    <property type="evidence" value="ECO:0007669"/>
    <property type="project" value="UniProtKB-SubCell"/>
</dbReference>
<dbReference type="CAZy" id="PL3">
    <property type="family name" value="Polysaccharide Lyase Family 3"/>
</dbReference>
<dbReference type="InterPro" id="IPR004898">
    <property type="entry name" value="Pectate_lyase_PlyH/PlyE-like"/>
</dbReference>
<dbReference type="PANTHER" id="PTHR33407:SF9">
    <property type="entry name" value="PECTATE LYASE F-RELATED"/>
    <property type="match status" value="1"/>
</dbReference>
<evidence type="ECO:0000313" key="13">
    <source>
        <dbReference type="Proteomes" id="UP000001036"/>
    </source>
</evidence>
<dbReference type="EMBL" id="CP000934">
    <property type="protein sequence ID" value="ACE85947.1"/>
    <property type="molecule type" value="Genomic_DNA"/>
</dbReference>
<protein>
    <recommendedName>
        <fullName evidence="5 10">Pectate lyase</fullName>
        <ecNumber evidence="5 10">4.2.2.2</ecNumber>
    </recommendedName>
</protein>
<dbReference type="STRING" id="498211.CJA_2914"/>
<keyword evidence="8 10" id="KW-0106">Calcium</keyword>
<dbReference type="Proteomes" id="UP000001036">
    <property type="component" value="Chromosome"/>
</dbReference>
<keyword evidence="13" id="KW-1185">Reference proteome</keyword>
<accession>B3PCK5</accession>
<dbReference type="RefSeq" id="WP_012488498.1">
    <property type="nucleotide sequence ID" value="NC_010995.1"/>
</dbReference>
<feature type="region of interest" description="Disordered" evidence="11">
    <location>
        <begin position="76"/>
        <end position="108"/>
    </location>
</feature>
<comment type="subcellular location">
    <subcellularLocation>
        <location evidence="3 10">Secreted</location>
    </subcellularLocation>
</comment>